<feature type="compositionally biased region" description="Low complexity" evidence="5">
    <location>
        <begin position="708"/>
        <end position="723"/>
    </location>
</feature>
<dbReference type="EMBL" id="REFW01000003">
    <property type="protein sequence ID" value="RMB58973.1"/>
    <property type="molecule type" value="Genomic_DNA"/>
</dbReference>
<dbReference type="PANTHER" id="PTHR40079:SF4">
    <property type="entry name" value="GH26 DOMAIN-CONTAINING PROTEIN-RELATED"/>
    <property type="match status" value="1"/>
</dbReference>
<keyword evidence="9" id="KW-1185">Reference proteome</keyword>
<accession>A0A3M0GBS5</accession>
<dbReference type="InterPro" id="IPR013783">
    <property type="entry name" value="Ig-like_fold"/>
</dbReference>
<evidence type="ECO:0000256" key="1">
    <source>
        <dbReference type="ARBA" id="ARBA00007754"/>
    </source>
</evidence>
<dbReference type="PROSITE" id="PS51764">
    <property type="entry name" value="GH26"/>
    <property type="match status" value="1"/>
</dbReference>
<dbReference type="InterPro" id="IPR008979">
    <property type="entry name" value="Galactose-bd-like_sf"/>
</dbReference>
<sequence>MEKRMTSIRSGTRRRGTGILALAATAAMLVSGAVGAGLSSTTAQAAPPPEGVVNIVDTHASPETRSLWSYLNDTRGQGILFGHQHDIDNGLTFSEPNGTNSDIHAGTGDYPAVFGWDTLILEGLEGPGKATNTDSQNVTAFADGLKQAHRLGGISTISAHMRNFVTGENFNDNRGRVVSHILPGGDKNAEFNEYLDLIADTAKAAVDDNGKLIPIVFRPFHENTGSWFWWGSSQTTPGEYKELFRYTVEYLRDTQGVSNFLYAFSPNGNFGGDAERYLATYPGDQWVDVMGYDAYENSNEPDNSDTWINNAVTDLAMLSDLADEHGKIATFTEFGRNGDRTIKPTGNKSLTFYTDLLKAIKANPKAKRMAYMLTWSDWGQNEFYIPYPAYGNVPEHEMYQDFLAFYNDPYTVFASNIPADALTREAEAAPAQATLRLVSPADGVRVTEAQTTVRAKTTVDVPTKVWFTVGDDATEHALSLDAEGYYSALWNIAAADLSNKTVSITVHATYTAGDARDVTSSIVLGAAPELPVGVIDDFEGYGDDAALQAAFAFNNVPATSLTLGVGESASKGAIFSYDFSARDYQGFGKVLTGGGQDWSAFTRMNMWLDPDGSNQKLVLQMKAGGKTFEAYPSLAGTQSTDVSISFSDFRPPPWDTQNADVRVTPELLKSVTEFYVFMNKTDSYSTPGSIGLDNLRAVVDGPTPSPTPSATATATSGPTATATTTVTVTPRPPSGGDVYTTPGYHSVNGRKWFTTCESYSMTWRCTTEIWATQVTNAGGKFVKATGWFFNNLTYLPSARAAWAKNPLGHTGEWTSSEGRQWRTECDTAATGRNGCRSYIWATVVESTRASSGTWRYAMVNKWVFNNIVLFA</sequence>
<feature type="region of interest" description="Disordered" evidence="5">
    <location>
        <begin position="700"/>
        <end position="723"/>
    </location>
</feature>
<keyword evidence="3 4" id="KW-0326">Glycosidase</keyword>
<dbReference type="GO" id="GO:0006080">
    <property type="term" value="P:substituted mannan metabolic process"/>
    <property type="evidence" value="ECO:0007669"/>
    <property type="project" value="InterPro"/>
</dbReference>
<keyword evidence="6" id="KW-0732">Signal</keyword>
<dbReference type="SUPFAM" id="SSF51445">
    <property type="entry name" value="(Trans)glycosidases"/>
    <property type="match status" value="1"/>
</dbReference>
<dbReference type="Gene3D" id="2.60.40.10">
    <property type="entry name" value="Immunoglobulins"/>
    <property type="match status" value="1"/>
</dbReference>
<name>A0A3M0GBS5_9ACTN</name>
<feature type="active site" description="Nucleophile" evidence="4">
    <location>
        <position position="333"/>
    </location>
</feature>
<dbReference type="Gene3D" id="3.20.20.80">
    <property type="entry name" value="Glycosidases"/>
    <property type="match status" value="1"/>
</dbReference>
<keyword evidence="2 4" id="KW-0378">Hydrolase</keyword>
<dbReference type="AlphaFoldDB" id="A0A3M0GBS5"/>
<comment type="caution">
    <text evidence="8">The sequence shown here is derived from an EMBL/GenBank/DDBJ whole genome shotgun (WGS) entry which is preliminary data.</text>
</comment>
<feature type="domain" description="GH26" evidence="7">
    <location>
        <begin position="62"/>
        <end position="415"/>
    </location>
</feature>
<dbReference type="InterPro" id="IPR017853">
    <property type="entry name" value="GH"/>
</dbReference>
<evidence type="ECO:0000313" key="8">
    <source>
        <dbReference type="EMBL" id="RMB58973.1"/>
    </source>
</evidence>
<evidence type="ECO:0000256" key="3">
    <source>
        <dbReference type="ARBA" id="ARBA00023295"/>
    </source>
</evidence>
<dbReference type="PANTHER" id="PTHR40079">
    <property type="entry name" value="MANNAN ENDO-1,4-BETA-MANNOSIDASE E-RELATED"/>
    <property type="match status" value="1"/>
</dbReference>
<evidence type="ECO:0000313" key="9">
    <source>
        <dbReference type="Proteomes" id="UP000275256"/>
    </source>
</evidence>
<dbReference type="InterPro" id="IPR000805">
    <property type="entry name" value="Glyco_hydro_26"/>
</dbReference>
<dbReference type="Pfam" id="PF03425">
    <property type="entry name" value="CBM_11"/>
    <property type="match status" value="1"/>
</dbReference>
<evidence type="ECO:0000256" key="4">
    <source>
        <dbReference type="PROSITE-ProRule" id="PRU01100"/>
    </source>
</evidence>
<gene>
    <name evidence="8" type="ORF">EAX62_12820</name>
</gene>
<protein>
    <recommendedName>
        <fullName evidence="7">GH26 domain-containing protein</fullName>
    </recommendedName>
</protein>
<organism evidence="8 9">
    <name type="scientific">Tessaracoccus antarcticus</name>
    <dbReference type="NCBI Taxonomy" id="2479848"/>
    <lineage>
        <taxon>Bacteria</taxon>
        <taxon>Bacillati</taxon>
        <taxon>Actinomycetota</taxon>
        <taxon>Actinomycetes</taxon>
        <taxon>Propionibacteriales</taxon>
        <taxon>Propionibacteriaceae</taxon>
        <taxon>Tessaracoccus</taxon>
    </lineage>
</organism>
<reference evidence="8 9" key="1">
    <citation type="submission" date="2018-10" db="EMBL/GenBank/DDBJ databases">
        <title>Tessaracoccus antarcticuss sp. nov., isolated from sediment.</title>
        <authorList>
            <person name="Zhou L.Y."/>
            <person name="Du Z.J."/>
        </authorList>
    </citation>
    <scope>NUCLEOTIDE SEQUENCE [LARGE SCALE GENOMIC DNA]</scope>
    <source>
        <strain evidence="8 9">JDX10</strain>
    </source>
</reference>
<dbReference type="PRINTS" id="PR00739">
    <property type="entry name" value="GLHYDRLASE26"/>
</dbReference>
<dbReference type="Proteomes" id="UP000275256">
    <property type="component" value="Unassembled WGS sequence"/>
</dbReference>
<evidence type="ECO:0000259" key="7">
    <source>
        <dbReference type="PROSITE" id="PS51764"/>
    </source>
</evidence>
<dbReference type="GO" id="GO:0008810">
    <property type="term" value="F:cellulase activity"/>
    <property type="evidence" value="ECO:0007669"/>
    <property type="project" value="InterPro"/>
</dbReference>
<feature type="signal peptide" evidence="6">
    <location>
        <begin position="1"/>
        <end position="36"/>
    </location>
</feature>
<dbReference type="InterPro" id="IPR005087">
    <property type="entry name" value="CBM11"/>
</dbReference>
<dbReference type="SUPFAM" id="SSF49785">
    <property type="entry name" value="Galactose-binding domain-like"/>
    <property type="match status" value="1"/>
</dbReference>
<dbReference type="InterPro" id="IPR022790">
    <property type="entry name" value="GH26_dom"/>
</dbReference>
<evidence type="ECO:0000256" key="6">
    <source>
        <dbReference type="SAM" id="SignalP"/>
    </source>
</evidence>
<evidence type="ECO:0000256" key="2">
    <source>
        <dbReference type="ARBA" id="ARBA00022801"/>
    </source>
</evidence>
<comment type="similarity">
    <text evidence="1 4">Belongs to the glycosyl hydrolase 26 family.</text>
</comment>
<dbReference type="GO" id="GO:0016985">
    <property type="term" value="F:mannan endo-1,4-beta-mannosidase activity"/>
    <property type="evidence" value="ECO:0007669"/>
    <property type="project" value="InterPro"/>
</dbReference>
<evidence type="ECO:0000256" key="5">
    <source>
        <dbReference type="SAM" id="MobiDB-lite"/>
    </source>
</evidence>
<feature type="active site" description="Proton donor" evidence="4">
    <location>
        <position position="222"/>
    </location>
</feature>
<feature type="chain" id="PRO_5038578824" description="GH26 domain-containing protein" evidence="6">
    <location>
        <begin position="37"/>
        <end position="871"/>
    </location>
</feature>
<dbReference type="GO" id="GO:0030245">
    <property type="term" value="P:cellulose catabolic process"/>
    <property type="evidence" value="ECO:0007669"/>
    <property type="project" value="InterPro"/>
</dbReference>
<proteinExistence type="inferred from homology"/>
<dbReference type="Pfam" id="PF02156">
    <property type="entry name" value="Glyco_hydro_26"/>
    <property type="match status" value="1"/>
</dbReference>